<dbReference type="Proteomes" id="UP000053615">
    <property type="component" value="Unassembled WGS sequence"/>
</dbReference>
<feature type="compositionally biased region" description="Polar residues" evidence="1">
    <location>
        <begin position="49"/>
        <end position="60"/>
    </location>
</feature>
<evidence type="ECO:0000313" key="3">
    <source>
        <dbReference type="Proteomes" id="UP000053615"/>
    </source>
</evidence>
<evidence type="ECO:0000313" key="2">
    <source>
        <dbReference type="EMBL" id="KFP30764.1"/>
    </source>
</evidence>
<dbReference type="AlphaFoldDB" id="A0A091KSN8"/>
<evidence type="ECO:0000256" key="1">
    <source>
        <dbReference type="SAM" id="MobiDB-lite"/>
    </source>
</evidence>
<proteinExistence type="predicted"/>
<accession>A0A091KSN8</accession>
<keyword evidence="3" id="KW-1185">Reference proteome</keyword>
<protein>
    <submittedName>
        <fullName evidence="2">Uncharacterized protein</fullName>
    </submittedName>
</protein>
<dbReference type="EMBL" id="KK540597">
    <property type="protein sequence ID" value="KFP30764.1"/>
    <property type="molecule type" value="Genomic_DNA"/>
</dbReference>
<name>A0A091KSN8_COLST</name>
<feature type="compositionally biased region" description="Basic and acidic residues" evidence="1">
    <location>
        <begin position="36"/>
        <end position="46"/>
    </location>
</feature>
<feature type="region of interest" description="Disordered" evidence="1">
    <location>
        <begin position="1"/>
        <end position="81"/>
    </location>
</feature>
<sequence>MTATITTTVQGIESEVKDDVRDGNVAGQETGLLEQSLEKGEHKEDGLQPQESAESLQGQNKVEESVLQEGSEKSEISAEMKENTEGYENVNLLRDESQGQACEEAVVKDGEEMSEVLSMVEPSSNDGEFHSIKAVTPKAELFEKQEPSGQEKVFITKLTVDETRDECIPEVQTAVQDKTEDETSSLRLADEEPVLLKGEGKSLAVGLECTEAVVTVASVKPERQDEIPDLEEQ</sequence>
<feature type="compositionally biased region" description="Polar residues" evidence="1">
    <location>
        <begin position="1"/>
        <end position="11"/>
    </location>
</feature>
<feature type="compositionally biased region" description="Basic and acidic residues" evidence="1">
    <location>
        <begin position="70"/>
        <end position="81"/>
    </location>
</feature>
<organism evidence="2 3">
    <name type="scientific">Colius striatus</name>
    <name type="common">Speckled mousebird</name>
    <dbReference type="NCBI Taxonomy" id="57412"/>
    <lineage>
        <taxon>Eukaryota</taxon>
        <taxon>Metazoa</taxon>
        <taxon>Chordata</taxon>
        <taxon>Craniata</taxon>
        <taxon>Vertebrata</taxon>
        <taxon>Euteleostomi</taxon>
        <taxon>Archelosauria</taxon>
        <taxon>Archosauria</taxon>
        <taxon>Dinosauria</taxon>
        <taxon>Saurischia</taxon>
        <taxon>Theropoda</taxon>
        <taxon>Coelurosauria</taxon>
        <taxon>Aves</taxon>
        <taxon>Neognathae</taxon>
        <taxon>Neoaves</taxon>
        <taxon>Telluraves</taxon>
        <taxon>Coraciimorphae</taxon>
        <taxon>Coliiformes</taxon>
        <taxon>Coliidae</taxon>
        <taxon>Colius</taxon>
    </lineage>
</organism>
<reference evidence="2 3" key="1">
    <citation type="submission" date="2014-04" db="EMBL/GenBank/DDBJ databases">
        <title>Genome evolution of avian class.</title>
        <authorList>
            <person name="Zhang G."/>
            <person name="Li C."/>
        </authorList>
    </citation>
    <scope>NUCLEOTIDE SEQUENCE [LARGE SCALE GENOMIC DNA]</scope>
    <source>
        <strain evidence="2">BGI_N325</strain>
    </source>
</reference>
<gene>
    <name evidence="2" type="ORF">N325_05594</name>
</gene>
<feature type="non-terminal residue" evidence="2">
    <location>
        <position position="233"/>
    </location>
</feature>